<dbReference type="STRING" id="563176.SAMN04488090_0197"/>
<dbReference type="GO" id="GO:0003677">
    <property type="term" value="F:DNA binding"/>
    <property type="evidence" value="ECO:0007669"/>
    <property type="project" value="UniProtKB-KW"/>
</dbReference>
<feature type="domain" description="HTH luxR-type" evidence="5">
    <location>
        <begin position="146"/>
        <end position="211"/>
    </location>
</feature>
<dbReference type="Gene3D" id="3.40.50.2300">
    <property type="match status" value="1"/>
</dbReference>
<dbReference type="PANTHER" id="PTHR44688:SF16">
    <property type="entry name" value="DNA-BINDING TRANSCRIPTIONAL ACTIVATOR DEVR_DOSR"/>
    <property type="match status" value="1"/>
</dbReference>
<gene>
    <name evidence="7" type="ORF">SAMN04488090_0197</name>
</gene>
<keyword evidence="1" id="KW-0805">Transcription regulation</keyword>
<dbReference type="InterPro" id="IPR016032">
    <property type="entry name" value="Sig_transdc_resp-reg_C-effctor"/>
</dbReference>
<dbReference type="OrthoDB" id="9797341at2"/>
<dbReference type="Pfam" id="PF00196">
    <property type="entry name" value="GerE"/>
    <property type="match status" value="1"/>
</dbReference>
<keyword evidence="8" id="KW-1185">Reference proteome</keyword>
<dbReference type="PROSITE" id="PS50110">
    <property type="entry name" value="RESPONSE_REGULATORY"/>
    <property type="match status" value="1"/>
</dbReference>
<reference evidence="7 8" key="1">
    <citation type="submission" date="2016-10" db="EMBL/GenBank/DDBJ databases">
        <authorList>
            <person name="de Groot N.N."/>
        </authorList>
    </citation>
    <scope>NUCLEOTIDE SEQUENCE [LARGE SCALE GENOMIC DNA]</scope>
    <source>
        <strain evidence="7 8">DSM 21668</strain>
    </source>
</reference>
<dbReference type="PANTHER" id="PTHR44688">
    <property type="entry name" value="DNA-BINDING TRANSCRIPTIONAL ACTIVATOR DEVR_DOSR"/>
    <property type="match status" value="1"/>
</dbReference>
<dbReference type="CDD" id="cd06170">
    <property type="entry name" value="LuxR_C_like"/>
    <property type="match status" value="1"/>
</dbReference>
<dbReference type="InterPro" id="IPR001789">
    <property type="entry name" value="Sig_transdc_resp-reg_receiver"/>
</dbReference>
<dbReference type="GO" id="GO:0006355">
    <property type="term" value="P:regulation of DNA-templated transcription"/>
    <property type="evidence" value="ECO:0007669"/>
    <property type="project" value="InterPro"/>
</dbReference>
<dbReference type="SMART" id="SM00448">
    <property type="entry name" value="REC"/>
    <property type="match status" value="1"/>
</dbReference>
<dbReference type="Proteomes" id="UP000198901">
    <property type="component" value="Unassembled WGS sequence"/>
</dbReference>
<evidence type="ECO:0000256" key="4">
    <source>
        <dbReference type="PROSITE-ProRule" id="PRU00169"/>
    </source>
</evidence>
<evidence type="ECO:0000259" key="6">
    <source>
        <dbReference type="PROSITE" id="PS50110"/>
    </source>
</evidence>
<proteinExistence type="predicted"/>
<dbReference type="Pfam" id="PF00072">
    <property type="entry name" value="Response_reg"/>
    <property type="match status" value="1"/>
</dbReference>
<protein>
    <submittedName>
        <fullName evidence="7">DNA-binding response regulator, NarL/FixJ family, contains REC and HTH domains</fullName>
    </submittedName>
</protein>
<dbReference type="RefSeq" id="WP_093196599.1">
    <property type="nucleotide sequence ID" value="NZ_FNGS01000001.1"/>
</dbReference>
<organism evidence="7 8">
    <name type="scientific">Siphonobacter aquaeclarae</name>
    <dbReference type="NCBI Taxonomy" id="563176"/>
    <lineage>
        <taxon>Bacteria</taxon>
        <taxon>Pseudomonadati</taxon>
        <taxon>Bacteroidota</taxon>
        <taxon>Cytophagia</taxon>
        <taxon>Cytophagales</taxon>
        <taxon>Cytophagaceae</taxon>
        <taxon>Siphonobacter</taxon>
    </lineage>
</organism>
<evidence type="ECO:0000256" key="3">
    <source>
        <dbReference type="ARBA" id="ARBA00023163"/>
    </source>
</evidence>
<evidence type="ECO:0000313" key="8">
    <source>
        <dbReference type="Proteomes" id="UP000198901"/>
    </source>
</evidence>
<sequence>MNASPGIPEGKLIVLDDHQLFAHGLRLLISRRFPRCDVAVFTTIEAAKEELSRSRVEFLLVDPGVHRQEMAAFVADCLNDYPACRVVVLTLLTDLNVVKKYLEMGVVGYLSKTIDENELSIALLQMLQGNRYVSSDINSRLINTVIGREATLLSDREIEVLSLMVAGKPAQKIAEMLFISPHTVVAHRRKIMTKLQKKTTAELIQYAVSNNLIN</sequence>
<name>A0A1G9HT62_9BACT</name>
<dbReference type="SMART" id="SM00421">
    <property type="entry name" value="HTH_LUXR"/>
    <property type="match status" value="1"/>
</dbReference>
<dbReference type="SUPFAM" id="SSF52172">
    <property type="entry name" value="CheY-like"/>
    <property type="match status" value="1"/>
</dbReference>
<feature type="modified residue" description="4-aspartylphosphate" evidence="4">
    <location>
        <position position="62"/>
    </location>
</feature>
<evidence type="ECO:0000313" key="7">
    <source>
        <dbReference type="EMBL" id="SDL16177.1"/>
    </source>
</evidence>
<dbReference type="EMBL" id="FNGS01000001">
    <property type="protein sequence ID" value="SDL16177.1"/>
    <property type="molecule type" value="Genomic_DNA"/>
</dbReference>
<evidence type="ECO:0000259" key="5">
    <source>
        <dbReference type="PROSITE" id="PS50043"/>
    </source>
</evidence>
<dbReference type="PRINTS" id="PR00038">
    <property type="entry name" value="HTHLUXR"/>
</dbReference>
<feature type="domain" description="Response regulatory" evidence="6">
    <location>
        <begin position="11"/>
        <end position="127"/>
    </location>
</feature>
<keyword evidence="2 7" id="KW-0238">DNA-binding</keyword>
<evidence type="ECO:0000256" key="2">
    <source>
        <dbReference type="ARBA" id="ARBA00023125"/>
    </source>
</evidence>
<dbReference type="PROSITE" id="PS50043">
    <property type="entry name" value="HTH_LUXR_2"/>
    <property type="match status" value="1"/>
</dbReference>
<dbReference type="SUPFAM" id="SSF46894">
    <property type="entry name" value="C-terminal effector domain of the bipartite response regulators"/>
    <property type="match status" value="1"/>
</dbReference>
<dbReference type="InterPro" id="IPR000792">
    <property type="entry name" value="Tscrpt_reg_LuxR_C"/>
</dbReference>
<evidence type="ECO:0000256" key="1">
    <source>
        <dbReference type="ARBA" id="ARBA00023015"/>
    </source>
</evidence>
<keyword evidence="4" id="KW-0597">Phosphoprotein</keyword>
<dbReference type="GO" id="GO:0000160">
    <property type="term" value="P:phosphorelay signal transduction system"/>
    <property type="evidence" value="ECO:0007669"/>
    <property type="project" value="InterPro"/>
</dbReference>
<dbReference type="InterPro" id="IPR011006">
    <property type="entry name" value="CheY-like_superfamily"/>
</dbReference>
<keyword evidence="3" id="KW-0804">Transcription</keyword>
<accession>A0A1G9HT62</accession>
<dbReference type="AlphaFoldDB" id="A0A1G9HT62"/>